<comment type="caution">
    <text evidence="2">The sequence shown here is derived from an EMBL/GenBank/DDBJ whole genome shotgun (WGS) entry which is preliminary data.</text>
</comment>
<feature type="transmembrane region" description="Helical" evidence="1">
    <location>
        <begin position="5"/>
        <end position="26"/>
    </location>
</feature>
<proteinExistence type="predicted"/>
<dbReference type="AlphaFoldDB" id="A0A0F9MWJ0"/>
<name>A0A0F9MWJ0_9ZZZZ</name>
<reference evidence="2" key="1">
    <citation type="journal article" date="2015" name="Nature">
        <title>Complex archaea that bridge the gap between prokaryotes and eukaryotes.</title>
        <authorList>
            <person name="Spang A."/>
            <person name="Saw J.H."/>
            <person name="Jorgensen S.L."/>
            <person name="Zaremba-Niedzwiedzka K."/>
            <person name="Martijn J."/>
            <person name="Lind A.E."/>
            <person name="van Eijk R."/>
            <person name="Schleper C."/>
            <person name="Guy L."/>
            <person name="Ettema T.J."/>
        </authorList>
    </citation>
    <scope>NUCLEOTIDE SEQUENCE</scope>
</reference>
<evidence type="ECO:0000313" key="2">
    <source>
        <dbReference type="EMBL" id="KKN11655.1"/>
    </source>
</evidence>
<accession>A0A0F9MWJ0</accession>
<keyword evidence="1" id="KW-0812">Transmembrane</keyword>
<gene>
    <name evidence="2" type="ORF">LCGC14_1024290</name>
</gene>
<keyword evidence="1" id="KW-1133">Transmembrane helix</keyword>
<feature type="transmembrane region" description="Helical" evidence="1">
    <location>
        <begin position="32"/>
        <end position="61"/>
    </location>
</feature>
<protein>
    <submittedName>
        <fullName evidence="2">Uncharacterized protein</fullName>
    </submittedName>
</protein>
<sequence length="67" mass="7008">MIDMLINSLVAGILGMIAFVVVQGLFDSLNTATWSALSIAIVPLIPPVIAIITVVGLFLGLSKLRSV</sequence>
<evidence type="ECO:0000256" key="1">
    <source>
        <dbReference type="SAM" id="Phobius"/>
    </source>
</evidence>
<keyword evidence="1" id="KW-0472">Membrane</keyword>
<organism evidence="2">
    <name type="scientific">marine sediment metagenome</name>
    <dbReference type="NCBI Taxonomy" id="412755"/>
    <lineage>
        <taxon>unclassified sequences</taxon>
        <taxon>metagenomes</taxon>
        <taxon>ecological metagenomes</taxon>
    </lineage>
</organism>
<dbReference type="EMBL" id="LAZR01004112">
    <property type="protein sequence ID" value="KKN11655.1"/>
    <property type="molecule type" value="Genomic_DNA"/>
</dbReference>